<evidence type="ECO:0000256" key="8">
    <source>
        <dbReference type="PIRNR" id="PIRNR018472"/>
    </source>
</evidence>
<name>A0A1Y5HSX5_OLEAN</name>
<evidence type="ECO:0000256" key="3">
    <source>
        <dbReference type="ARBA" id="ARBA00022475"/>
    </source>
</evidence>
<dbReference type="NCBIfam" id="TIGR03426">
    <property type="entry name" value="shape_MreD"/>
    <property type="match status" value="1"/>
</dbReference>
<feature type="transmembrane region" description="Helical" evidence="9">
    <location>
        <begin position="101"/>
        <end position="119"/>
    </location>
</feature>
<gene>
    <name evidence="10" type="ORF">A9R00_06075</name>
</gene>
<dbReference type="PANTHER" id="PTHR37484:SF1">
    <property type="entry name" value="ROD SHAPE-DETERMINING PROTEIN MRED"/>
    <property type="match status" value="1"/>
</dbReference>
<evidence type="ECO:0000256" key="6">
    <source>
        <dbReference type="ARBA" id="ARBA00022989"/>
    </source>
</evidence>
<dbReference type="GO" id="GO:0005886">
    <property type="term" value="C:plasma membrane"/>
    <property type="evidence" value="ECO:0007669"/>
    <property type="project" value="UniProtKB-SubCell"/>
</dbReference>
<evidence type="ECO:0000256" key="2">
    <source>
        <dbReference type="ARBA" id="ARBA00007776"/>
    </source>
</evidence>
<comment type="caution">
    <text evidence="10">The sequence shown here is derived from an EMBL/GenBank/DDBJ whole genome shotgun (WGS) entry which is preliminary data.</text>
</comment>
<dbReference type="PIRSF" id="PIRSF018472">
    <property type="entry name" value="MreD_proteobac"/>
    <property type="match status" value="1"/>
</dbReference>
<reference evidence="11" key="1">
    <citation type="journal article" date="2017" name="Proc. Natl. Acad. Sci. U.S.A.">
        <title>Simulation of Deepwater Horizon oil plume reveals substrate specialization within a complex community of hydrocarbon degraders.</title>
        <authorList>
            <person name="Hu P."/>
            <person name="Dubinsky E.A."/>
            <person name="Probst A.J."/>
            <person name="Wang J."/>
            <person name="Sieber C.M.K."/>
            <person name="Tom L.M."/>
            <person name="Gardinali P."/>
            <person name="Banfield J.F."/>
            <person name="Atlas R.M."/>
            <person name="Andersen G.L."/>
        </authorList>
    </citation>
    <scope>NUCLEOTIDE SEQUENCE [LARGE SCALE GENOMIC DNA]</scope>
</reference>
<comment type="similarity">
    <text evidence="2 8">Belongs to the MreD family.</text>
</comment>
<sequence length="157" mass="18574">MSLREIIFVILSLCMGFILQYLPLADFMSWFVPQWVLMVFIFWQMHKPRLISFWWVWPIGLLLDVQQANFLGTSVVAFAITLYFLQLMYQRLKVFNVAQQTLVIFLLICSFQLVTYWSVAIVDDINKPLSLWLPSLVSALVWPWLYLLLSSMSQKLR</sequence>
<keyword evidence="3 8" id="KW-1003">Cell membrane</keyword>
<feature type="transmembrane region" description="Helical" evidence="9">
    <location>
        <begin position="6"/>
        <end position="24"/>
    </location>
</feature>
<keyword evidence="7 8" id="KW-0472">Membrane</keyword>
<evidence type="ECO:0000256" key="5">
    <source>
        <dbReference type="ARBA" id="ARBA00022960"/>
    </source>
</evidence>
<evidence type="ECO:0000313" key="10">
    <source>
        <dbReference type="EMBL" id="OUS40418.1"/>
    </source>
</evidence>
<keyword evidence="8" id="KW-0997">Cell inner membrane</keyword>
<dbReference type="EMBL" id="MABE01000344">
    <property type="protein sequence ID" value="OUS40418.1"/>
    <property type="molecule type" value="Genomic_DNA"/>
</dbReference>
<keyword evidence="4 9" id="KW-0812">Transmembrane</keyword>
<keyword evidence="6 9" id="KW-1133">Transmembrane helix</keyword>
<accession>A0A1Y5HSX5</accession>
<comment type="function">
    <text evidence="8">Involved in formation of the rod shape of the cell. May also contribute to regulation of formation of penicillin-binding proteins.</text>
</comment>
<protein>
    <recommendedName>
        <fullName evidence="8">Rod shape-determining protein MreD</fullName>
    </recommendedName>
</protein>
<dbReference type="InterPro" id="IPR026034">
    <property type="entry name" value="MreD_proteobac"/>
</dbReference>
<dbReference type="Pfam" id="PF04093">
    <property type="entry name" value="MreD"/>
    <property type="match status" value="1"/>
</dbReference>
<feature type="transmembrane region" description="Helical" evidence="9">
    <location>
        <begin position="69"/>
        <end position="89"/>
    </location>
</feature>
<keyword evidence="5 8" id="KW-0133">Cell shape</keyword>
<dbReference type="AlphaFoldDB" id="A0A1Y5HSX5"/>
<feature type="transmembrane region" description="Helical" evidence="9">
    <location>
        <begin position="131"/>
        <end position="149"/>
    </location>
</feature>
<comment type="subcellular location">
    <subcellularLocation>
        <location evidence="8">Cell inner membrane</location>
    </subcellularLocation>
    <subcellularLocation>
        <location evidence="1">Cell membrane</location>
        <topology evidence="1">Multi-pass membrane protein</topology>
    </subcellularLocation>
</comment>
<evidence type="ECO:0000256" key="4">
    <source>
        <dbReference type="ARBA" id="ARBA00022692"/>
    </source>
</evidence>
<organism evidence="10 11">
    <name type="scientific">Oleispira antarctica</name>
    <dbReference type="NCBI Taxonomy" id="188908"/>
    <lineage>
        <taxon>Bacteria</taxon>
        <taxon>Pseudomonadati</taxon>
        <taxon>Pseudomonadota</taxon>
        <taxon>Gammaproteobacteria</taxon>
        <taxon>Oceanospirillales</taxon>
        <taxon>Oceanospirillaceae</taxon>
        <taxon>Oleispira</taxon>
    </lineage>
</organism>
<dbReference type="GO" id="GO:0008360">
    <property type="term" value="P:regulation of cell shape"/>
    <property type="evidence" value="ECO:0007669"/>
    <property type="project" value="UniProtKB-UniRule"/>
</dbReference>
<dbReference type="PANTHER" id="PTHR37484">
    <property type="entry name" value="ROD SHAPE-DETERMINING PROTEIN MRED"/>
    <property type="match status" value="1"/>
</dbReference>
<dbReference type="InterPro" id="IPR007227">
    <property type="entry name" value="Cell_shape_determining_MreD"/>
</dbReference>
<evidence type="ECO:0000256" key="7">
    <source>
        <dbReference type="ARBA" id="ARBA00023136"/>
    </source>
</evidence>
<evidence type="ECO:0000313" key="11">
    <source>
        <dbReference type="Proteomes" id="UP000227088"/>
    </source>
</evidence>
<proteinExistence type="inferred from homology"/>
<evidence type="ECO:0000256" key="9">
    <source>
        <dbReference type="SAM" id="Phobius"/>
    </source>
</evidence>
<evidence type="ECO:0000256" key="1">
    <source>
        <dbReference type="ARBA" id="ARBA00004651"/>
    </source>
</evidence>
<dbReference type="Proteomes" id="UP000227088">
    <property type="component" value="Unassembled WGS sequence"/>
</dbReference>